<accession>A0A4S3PV54</accession>
<keyword evidence="2" id="KW-0732">Signal</keyword>
<keyword evidence="4" id="KW-1185">Reference proteome</keyword>
<dbReference type="OrthoDB" id="2974224at2"/>
<dbReference type="RefSeq" id="WP_136379087.1">
    <property type="nucleotide sequence ID" value="NZ_SLUB01000010.1"/>
</dbReference>
<proteinExistence type="predicted"/>
<dbReference type="EMBL" id="SLUB01000010">
    <property type="protein sequence ID" value="THE13276.1"/>
    <property type="molecule type" value="Genomic_DNA"/>
</dbReference>
<dbReference type="Proteomes" id="UP000306477">
    <property type="component" value="Unassembled WGS sequence"/>
</dbReference>
<sequence>MRKQVIFAIIMFVAIMSFSATIAHSHAFKSSDIQENTVTISGVSYDNLTFNDDGKLKISWVLFSITSILLVLQGMVVNLNVNPGIRKSTWMTPIFYQSNYVVKAL</sequence>
<organism evidence="3 4">
    <name type="scientific">Bacillus timonensis</name>
    <dbReference type="NCBI Taxonomy" id="1033734"/>
    <lineage>
        <taxon>Bacteria</taxon>
        <taxon>Bacillati</taxon>
        <taxon>Bacillota</taxon>
        <taxon>Bacilli</taxon>
        <taxon>Bacillales</taxon>
        <taxon>Bacillaceae</taxon>
        <taxon>Bacillus</taxon>
    </lineage>
</organism>
<keyword evidence="1" id="KW-1133">Transmembrane helix</keyword>
<feature type="transmembrane region" description="Helical" evidence="1">
    <location>
        <begin position="58"/>
        <end position="81"/>
    </location>
</feature>
<reference evidence="3 4" key="1">
    <citation type="journal article" date="2019" name="Indoor Air">
        <title>Impacts of indoor surface finishes on bacterial viability.</title>
        <authorList>
            <person name="Hu J."/>
            <person name="Maamar S.B."/>
            <person name="Glawe A.J."/>
            <person name="Gottel N."/>
            <person name="Gilbert J.A."/>
            <person name="Hartmann E.M."/>
        </authorList>
    </citation>
    <scope>NUCLEOTIDE SEQUENCE [LARGE SCALE GENOMIC DNA]</scope>
    <source>
        <strain evidence="3 4">AF060A6</strain>
    </source>
</reference>
<evidence type="ECO:0000313" key="4">
    <source>
        <dbReference type="Proteomes" id="UP000306477"/>
    </source>
</evidence>
<keyword evidence="1" id="KW-0812">Transmembrane</keyword>
<feature type="signal peptide" evidence="2">
    <location>
        <begin position="1"/>
        <end position="22"/>
    </location>
</feature>
<dbReference type="AlphaFoldDB" id="A0A4S3PV54"/>
<evidence type="ECO:0000313" key="3">
    <source>
        <dbReference type="EMBL" id="THE13276.1"/>
    </source>
</evidence>
<name>A0A4S3PV54_9BACI</name>
<comment type="caution">
    <text evidence="3">The sequence shown here is derived from an EMBL/GenBank/DDBJ whole genome shotgun (WGS) entry which is preliminary data.</text>
</comment>
<protein>
    <submittedName>
        <fullName evidence="3">Uncharacterized protein</fullName>
    </submittedName>
</protein>
<feature type="chain" id="PRO_5038335479" evidence="2">
    <location>
        <begin position="23"/>
        <end position="105"/>
    </location>
</feature>
<evidence type="ECO:0000256" key="1">
    <source>
        <dbReference type="SAM" id="Phobius"/>
    </source>
</evidence>
<evidence type="ECO:0000256" key="2">
    <source>
        <dbReference type="SAM" id="SignalP"/>
    </source>
</evidence>
<keyword evidence="1" id="KW-0472">Membrane</keyword>
<dbReference type="STRING" id="1033734.GCA_000285535_01064"/>
<gene>
    <name evidence="3" type="ORF">E1I69_07995</name>
</gene>